<gene>
    <name evidence="3" type="ORF">IEO21_04074</name>
</gene>
<keyword evidence="2" id="KW-0812">Transmembrane</keyword>
<feature type="transmembrane region" description="Helical" evidence="2">
    <location>
        <begin position="364"/>
        <end position="387"/>
    </location>
</feature>
<evidence type="ECO:0000256" key="2">
    <source>
        <dbReference type="SAM" id="Phobius"/>
    </source>
</evidence>
<dbReference type="Proteomes" id="UP000639403">
    <property type="component" value="Unassembled WGS sequence"/>
</dbReference>
<keyword evidence="2" id="KW-1133">Transmembrane helix</keyword>
<reference evidence="3" key="2">
    <citation type="journal article" name="Front. Microbiol.">
        <title>Degradative Capacity of Two Strains of Rhodonia placenta: From Phenotype to Genotype.</title>
        <authorList>
            <person name="Kolle M."/>
            <person name="Horta M.A.C."/>
            <person name="Nowrousian M."/>
            <person name="Ohm R.A."/>
            <person name="Benz J.P."/>
            <person name="Pilgard A."/>
        </authorList>
    </citation>
    <scope>NUCLEOTIDE SEQUENCE</scope>
    <source>
        <strain evidence="3">FPRL280</strain>
    </source>
</reference>
<feature type="region of interest" description="Disordered" evidence="1">
    <location>
        <begin position="1"/>
        <end position="33"/>
    </location>
</feature>
<feature type="compositionally biased region" description="Low complexity" evidence="1">
    <location>
        <begin position="134"/>
        <end position="148"/>
    </location>
</feature>
<protein>
    <submittedName>
        <fullName evidence="3">Uncharacterized protein</fullName>
    </submittedName>
</protein>
<evidence type="ECO:0000313" key="4">
    <source>
        <dbReference type="Proteomes" id="UP000639403"/>
    </source>
</evidence>
<evidence type="ECO:0000256" key="1">
    <source>
        <dbReference type="SAM" id="MobiDB-lite"/>
    </source>
</evidence>
<dbReference type="AlphaFoldDB" id="A0A8H7P4L0"/>
<proteinExistence type="predicted"/>
<evidence type="ECO:0000313" key="3">
    <source>
        <dbReference type="EMBL" id="KAF9816469.1"/>
    </source>
</evidence>
<organism evidence="3 4">
    <name type="scientific">Rhodonia placenta</name>
    <dbReference type="NCBI Taxonomy" id="104341"/>
    <lineage>
        <taxon>Eukaryota</taxon>
        <taxon>Fungi</taxon>
        <taxon>Dikarya</taxon>
        <taxon>Basidiomycota</taxon>
        <taxon>Agaricomycotina</taxon>
        <taxon>Agaricomycetes</taxon>
        <taxon>Polyporales</taxon>
        <taxon>Adustoporiaceae</taxon>
        <taxon>Rhodonia</taxon>
    </lineage>
</organism>
<feature type="region of interest" description="Disordered" evidence="1">
    <location>
        <begin position="119"/>
        <end position="148"/>
    </location>
</feature>
<dbReference type="EMBL" id="JADOXO010000057">
    <property type="protein sequence ID" value="KAF9816469.1"/>
    <property type="molecule type" value="Genomic_DNA"/>
</dbReference>
<comment type="caution">
    <text evidence="3">The sequence shown here is derived from an EMBL/GenBank/DDBJ whole genome shotgun (WGS) entry which is preliminary data.</text>
</comment>
<name>A0A8H7P4L0_9APHY</name>
<accession>A0A8H7P4L0</accession>
<sequence>MSRRNSVALNQQLGQQQPQPSQQDLPQQQDIPKTQAQIQQERYSQLRSRAFNLTAKVKAREQDLALHNQQRGLMHEITHQLKAKHLSDQINLIKDALHNTFRLIKLLMTPDPSTLFRPVAVTSGRDSGSASPRPAQSIPQQGPSSSQPIKLVWIPDSIVSTLKRAPASDRLKMRSAEQIKPYVGRQAGQYPTEADIRKANVYKELLLAQTILPSIDNMTPQLIPPGKESEYAVVFQELCGYAYQVYPAFALIICADEDSVVIEVMSATMTALRQKKLSEQKGSPYYLIGFWDIRRITKTVKTAAEAIPYGVVTTKLLLPSCLLSVPLGRLQPRNPSGSSPKDVAAVPTSMFLSAPVPTHTANGVYHAISTLTISFVITILLVHSAFLKVIFLDLKLHEV</sequence>
<reference evidence="3" key="1">
    <citation type="submission" date="2020-11" db="EMBL/GenBank/DDBJ databases">
        <authorList>
            <person name="Koelle M."/>
            <person name="Horta M.A.C."/>
            <person name="Nowrousian M."/>
            <person name="Ohm R.A."/>
            <person name="Benz P."/>
            <person name="Pilgard A."/>
        </authorList>
    </citation>
    <scope>NUCLEOTIDE SEQUENCE</scope>
    <source>
        <strain evidence="3">FPRL280</strain>
    </source>
</reference>
<keyword evidence="2" id="KW-0472">Membrane</keyword>
<feature type="compositionally biased region" description="Low complexity" evidence="1">
    <location>
        <begin position="9"/>
        <end position="29"/>
    </location>
</feature>